<protein>
    <submittedName>
        <fullName evidence="1">Uncharacterized protein</fullName>
    </submittedName>
</protein>
<evidence type="ECO:0000313" key="2">
    <source>
        <dbReference type="Proteomes" id="UP000821853"/>
    </source>
</evidence>
<dbReference type="OrthoDB" id="10023262at2759"/>
<dbReference type="Proteomes" id="UP000821853">
    <property type="component" value="Chromosome 9"/>
</dbReference>
<gene>
    <name evidence="1" type="ORF">HPB48_020826</name>
</gene>
<accession>A0A9J6H2E0</accession>
<dbReference type="VEuPathDB" id="VectorBase:HLOH_057675"/>
<dbReference type="EMBL" id="JABSTR010000011">
    <property type="protein sequence ID" value="KAH9381169.1"/>
    <property type="molecule type" value="Genomic_DNA"/>
</dbReference>
<keyword evidence="2" id="KW-1185">Reference proteome</keyword>
<dbReference type="OMA" id="HEPIMEL"/>
<evidence type="ECO:0000313" key="1">
    <source>
        <dbReference type="EMBL" id="KAH9381169.1"/>
    </source>
</evidence>
<dbReference type="AlphaFoldDB" id="A0A9J6H2E0"/>
<comment type="caution">
    <text evidence="1">The sequence shown here is derived from an EMBL/GenBank/DDBJ whole genome shotgun (WGS) entry which is preliminary data.</text>
</comment>
<reference evidence="1 2" key="1">
    <citation type="journal article" date="2020" name="Cell">
        <title>Large-Scale Comparative Analyses of Tick Genomes Elucidate Their Genetic Diversity and Vector Capacities.</title>
        <authorList>
            <consortium name="Tick Genome and Microbiome Consortium (TIGMIC)"/>
            <person name="Jia N."/>
            <person name="Wang J."/>
            <person name="Shi W."/>
            <person name="Du L."/>
            <person name="Sun Y."/>
            <person name="Zhan W."/>
            <person name="Jiang J.F."/>
            <person name="Wang Q."/>
            <person name="Zhang B."/>
            <person name="Ji P."/>
            <person name="Bell-Sakyi L."/>
            <person name="Cui X.M."/>
            <person name="Yuan T.T."/>
            <person name="Jiang B.G."/>
            <person name="Yang W.F."/>
            <person name="Lam T.T."/>
            <person name="Chang Q.C."/>
            <person name="Ding S.J."/>
            <person name="Wang X.J."/>
            <person name="Zhu J.G."/>
            <person name="Ruan X.D."/>
            <person name="Zhao L."/>
            <person name="Wei J.T."/>
            <person name="Ye R.Z."/>
            <person name="Que T.C."/>
            <person name="Du C.H."/>
            <person name="Zhou Y.H."/>
            <person name="Cheng J.X."/>
            <person name="Dai P.F."/>
            <person name="Guo W.B."/>
            <person name="Han X.H."/>
            <person name="Huang E.J."/>
            <person name="Li L.F."/>
            <person name="Wei W."/>
            <person name="Gao Y.C."/>
            <person name="Liu J.Z."/>
            <person name="Shao H.Z."/>
            <person name="Wang X."/>
            <person name="Wang C.C."/>
            <person name="Yang T.C."/>
            <person name="Huo Q.B."/>
            <person name="Li W."/>
            <person name="Chen H.Y."/>
            <person name="Chen S.E."/>
            <person name="Zhou L.G."/>
            <person name="Ni X.B."/>
            <person name="Tian J.H."/>
            <person name="Sheng Y."/>
            <person name="Liu T."/>
            <person name="Pan Y.S."/>
            <person name="Xia L.Y."/>
            <person name="Li J."/>
            <person name="Zhao F."/>
            <person name="Cao W.C."/>
        </authorList>
    </citation>
    <scope>NUCLEOTIDE SEQUENCE [LARGE SCALE GENOMIC DNA]</scope>
    <source>
        <strain evidence="1">HaeL-2018</strain>
    </source>
</reference>
<sequence length="153" mass="17660">MVLPETYSDPKNKCYKLLLDWALVEVPRVNKFYQAEKQDAMKLLKDLMISVILTAAKVCLPTSRYDVFTVNIREHLDPNPCSGHRFKTALQNTCLLRDDEKELLLCCRCFIVKLFNLPRQRLQQNIQCLQKASLIAVENAVKALHEPIMELAL</sequence>
<organism evidence="1 2">
    <name type="scientific">Haemaphysalis longicornis</name>
    <name type="common">Bush tick</name>
    <dbReference type="NCBI Taxonomy" id="44386"/>
    <lineage>
        <taxon>Eukaryota</taxon>
        <taxon>Metazoa</taxon>
        <taxon>Ecdysozoa</taxon>
        <taxon>Arthropoda</taxon>
        <taxon>Chelicerata</taxon>
        <taxon>Arachnida</taxon>
        <taxon>Acari</taxon>
        <taxon>Parasitiformes</taxon>
        <taxon>Ixodida</taxon>
        <taxon>Ixodoidea</taxon>
        <taxon>Ixodidae</taxon>
        <taxon>Haemaphysalinae</taxon>
        <taxon>Haemaphysalis</taxon>
    </lineage>
</organism>
<name>A0A9J6H2E0_HAELO</name>
<proteinExistence type="predicted"/>